<reference evidence="1" key="2">
    <citation type="submission" date="2020-09" db="EMBL/GenBank/DDBJ databases">
        <authorList>
            <person name="Sun Q."/>
            <person name="Ohkuma M."/>
        </authorList>
    </citation>
    <scope>NUCLEOTIDE SEQUENCE</scope>
    <source>
        <strain evidence="1">JCM 4815</strain>
    </source>
</reference>
<keyword evidence="2" id="KW-1185">Reference proteome</keyword>
<dbReference type="Proteomes" id="UP000622166">
    <property type="component" value="Unassembled WGS sequence"/>
</dbReference>
<evidence type="ECO:0008006" key="3">
    <source>
        <dbReference type="Google" id="ProtNLM"/>
    </source>
</evidence>
<evidence type="ECO:0000313" key="2">
    <source>
        <dbReference type="Proteomes" id="UP000622166"/>
    </source>
</evidence>
<reference evidence="1" key="1">
    <citation type="journal article" date="2014" name="Int. J. Syst. Evol. Microbiol.">
        <title>Complete genome sequence of Corynebacterium casei LMG S-19264T (=DSM 44701T), isolated from a smear-ripened cheese.</title>
        <authorList>
            <consortium name="US DOE Joint Genome Institute (JGI-PGF)"/>
            <person name="Walter F."/>
            <person name="Albersmeier A."/>
            <person name="Kalinowski J."/>
            <person name="Ruckert C."/>
        </authorList>
    </citation>
    <scope>NUCLEOTIDE SEQUENCE</scope>
    <source>
        <strain evidence="1">JCM 4815</strain>
    </source>
</reference>
<accession>A0A918PIR8</accession>
<dbReference type="EMBL" id="BMVW01000005">
    <property type="protein sequence ID" value="GGZ10207.1"/>
    <property type="molecule type" value="Genomic_DNA"/>
</dbReference>
<dbReference type="AlphaFoldDB" id="A0A918PIR8"/>
<organism evidence="1 2">
    <name type="scientific">Streptomyces poonensis</name>
    <dbReference type="NCBI Taxonomy" id="68255"/>
    <lineage>
        <taxon>Bacteria</taxon>
        <taxon>Bacillati</taxon>
        <taxon>Actinomycetota</taxon>
        <taxon>Actinomycetes</taxon>
        <taxon>Kitasatosporales</taxon>
        <taxon>Streptomycetaceae</taxon>
        <taxon>Streptomyces</taxon>
    </lineage>
</organism>
<comment type="caution">
    <text evidence="1">The sequence shown here is derived from an EMBL/GenBank/DDBJ whole genome shotgun (WGS) entry which is preliminary data.</text>
</comment>
<name>A0A918PIR8_9ACTN</name>
<dbReference type="RefSeq" id="WP_189859463.1">
    <property type="nucleotide sequence ID" value="NZ_BMVW01000005.1"/>
</dbReference>
<gene>
    <name evidence="1" type="ORF">GCM10010365_31770</name>
</gene>
<proteinExistence type="predicted"/>
<protein>
    <recommendedName>
        <fullName evidence="3">Secreted protein</fullName>
    </recommendedName>
</protein>
<sequence length="186" mass="21168">MDLLGQLVTIAAVLLGGLTTHFTNHRMERQRTQYTMLTRWDERKLDAYAEYVDRVRTSIYASVALYEERHGMRVMEKTEQELALALADTVIHRGRAFERVMLLAEDGVVEAAHDLGDAVHAIDWRARGVTDGTLDEWRALHETVFQAINKFHEAARNDLGVRGAFQAEEHSARGLVLPPTRRQSDD</sequence>
<evidence type="ECO:0000313" key="1">
    <source>
        <dbReference type="EMBL" id="GGZ10207.1"/>
    </source>
</evidence>